<dbReference type="PANTHER" id="PTHR43308">
    <property type="entry name" value="OUTER MEMBRANE PROTEIN ALPHA-RELATED"/>
    <property type="match status" value="1"/>
</dbReference>
<proteinExistence type="predicted"/>
<comment type="caution">
    <text evidence="4">The sequence shown here is derived from an EMBL/GenBank/DDBJ whole genome shotgun (WGS) entry which is preliminary data.</text>
</comment>
<dbReference type="InterPro" id="IPR051465">
    <property type="entry name" value="Cell_Envelope_Struct_Comp"/>
</dbReference>
<dbReference type="GeneID" id="98659860"/>
<accession>A0AAW4W0S5</accession>
<evidence type="ECO:0000256" key="1">
    <source>
        <dbReference type="ARBA" id="ARBA00022737"/>
    </source>
</evidence>
<sequence>MKKHRYTAAAVMLSLSMLTGAAAADYSDLKPHWAEQAMEFAVQSNLMDGISEYTFAADAPATRACLVQALYRMEHAPASDTVLTFQDVAEDASFLTAVQWGVSNGIITGYSDTVFRPGTSLTREQFAVMLYRFAEYKKLDVTAQSALSGYTDASSIHPYAQTAMQWANAEELITGTTATTLSPQRTVSRAQLATILQRFAPMVSYQQRETDAPKPPQTHSYTAFTTKLGDVTRSETEQDLTEVHRATRRYTDGQGCAVEMGHSAAVLDAPAHTAAQFEMKGTSGTVRWYDTAASSWKQQPLTAGTLPSGMYFLRVDGVDSILVTPMTYAARDNGMIEYFPGKNGSLKIERTASGFRFSVQVAALTQGTYSDYLLLTSQQTLIDWSDPSMLSRWANYSLIGTNRWCYNGYYYTAPSTYYPFDENYFYSLPAAHIAGKMANDTDQPASRAIGLAMIDLMREQQNEYGFIPSQAGSTWLKTDYGIEPGYYDTRFNTDFWLANINAAENFGVTGWLDKTRKYADFLVSFAEQHHFTFGAGDDEGWLVQDYWHPNGESSPTHASLNHHAAEAEFLYRMADAVDKDSYAVLADRMVRGIEQSELLWYKPDGDLNYSYKPDGTCSGQDYPYLTYNDLLELQRLYAARHGQENPAIARLLQVKLTWMNKNGVTGYNK</sequence>
<feature type="domain" description="SLH" evidence="3">
    <location>
        <begin position="147"/>
        <end position="210"/>
    </location>
</feature>
<dbReference type="RefSeq" id="WP_227600497.1">
    <property type="nucleotide sequence ID" value="NZ_JAJEPX010000013.1"/>
</dbReference>
<feature type="domain" description="SLH" evidence="3">
    <location>
        <begin position="81"/>
        <end position="144"/>
    </location>
</feature>
<keyword evidence="2" id="KW-0732">Signal</keyword>
<evidence type="ECO:0000313" key="4">
    <source>
        <dbReference type="EMBL" id="MCC2176628.1"/>
    </source>
</evidence>
<protein>
    <submittedName>
        <fullName evidence="4">S-layer homology domain-containing protein</fullName>
    </submittedName>
</protein>
<dbReference type="Proteomes" id="UP001298753">
    <property type="component" value="Unassembled WGS sequence"/>
</dbReference>
<organism evidence="4 5">
    <name type="scientific">Agathobaculum butyriciproducens</name>
    <dbReference type="NCBI Taxonomy" id="1628085"/>
    <lineage>
        <taxon>Bacteria</taxon>
        <taxon>Bacillati</taxon>
        <taxon>Bacillota</taxon>
        <taxon>Clostridia</taxon>
        <taxon>Eubacteriales</taxon>
        <taxon>Butyricicoccaceae</taxon>
        <taxon>Agathobaculum</taxon>
    </lineage>
</organism>
<evidence type="ECO:0000313" key="5">
    <source>
        <dbReference type="Proteomes" id="UP001298753"/>
    </source>
</evidence>
<dbReference type="EMBL" id="JAJEPX010000013">
    <property type="protein sequence ID" value="MCC2176628.1"/>
    <property type="molecule type" value="Genomic_DNA"/>
</dbReference>
<name>A0AAW4W0S5_9FIRM</name>
<evidence type="ECO:0000256" key="2">
    <source>
        <dbReference type="SAM" id="SignalP"/>
    </source>
</evidence>
<feature type="signal peptide" evidence="2">
    <location>
        <begin position="1"/>
        <end position="23"/>
    </location>
</feature>
<evidence type="ECO:0000259" key="3">
    <source>
        <dbReference type="PROSITE" id="PS51272"/>
    </source>
</evidence>
<dbReference type="AlphaFoldDB" id="A0AAW4W0S5"/>
<dbReference type="PANTHER" id="PTHR43308:SF5">
    <property type="entry name" value="S-LAYER PROTEIN _ PEPTIDOGLYCAN ENDO-BETA-N-ACETYLGLUCOSAMINIDASE"/>
    <property type="match status" value="1"/>
</dbReference>
<dbReference type="Pfam" id="PF00395">
    <property type="entry name" value="SLH"/>
    <property type="match status" value="3"/>
</dbReference>
<feature type="domain" description="SLH" evidence="3">
    <location>
        <begin position="21"/>
        <end position="80"/>
    </location>
</feature>
<keyword evidence="5" id="KW-1185">Reference proteome</keyword>
<keyword evidence="1" id="KW-0677">Repeat</keyword>
<gene>
    <name evidence="4" type="ORF">LKD22_05750</name>
</gene>
<feature type="chain" id="PRO_5043408662" evidence="2">
    <location>
        <begin position="24"/>
        <end position="669"/>
    </location>
</feature>
<dbReference type="PROSITE" id="PS51272">
    <property type="entry name" value="SLH"/>
    <property type="match status" value="3"/>
</dbReference>
<reference evidence="4 5" key="1">
    <citation type="submission" date="2021-10" db="EMBL/GenBank/DDBJ databases">
        <title>Anaerobic single-cell dispensing facilitates the cultivation of human gut bacteria.</title>
        <authorList>
            <person name="Afrizal A."/>
        </authorList>
    </citation>
    <scope>NUCLEOTIDE SEQUENCE [LARGE SCALE GENOMIC DNA]</scope>
    <source>
        <strain evidence="4 5">CLA-AA-H270</strain>
    </source>
</reference>
<dbReference type="InterPro" id="IPR001119">
    <property type="entry name" value="SLH_dom"/>
</dbReference>